<dbReference type="InterPro" id="IPR000182">
    <property type="entry name" value="GNAT_dom"/>
</dbReference>
<reference evidence="2 3" key="1">
    <citation type="submission" date="2014-01" db="EMBL/GenBank/DDBJ databases">
        <title>Draft genome sequence of the multidrug-resistant clinical isolate Dermabacter hominis 1368.</title>
        <authorList>
            <person name="Albersmeier A."/>
            <person name="Bomholt C."/>
            <person name="Glaub A."/>
            <person name="Ruckert C."/>
            <person name="Soriano F."/>
            <person name="Fernandez-Natal I."/>
            <person name="Tauch A."/>
        </authorList>
    </citation>
    <scope>NUCLEOTIDE SEQUENCE [LARGE SCALE GENOMIC DNA]</scope>
    <source>
        <strain evidence="2 3">1368</strain>
    </source>
</reference>
<dbReference type="CDD" id="cd04301">
    <property type="entry name" value="NAT_SF"/>
    <property type="match status" value="2"/>
</dbReference>
<dbReference type="SUPFAM" id="SSF55729">
    <property type="entry name" value="Acyl-CoA N-acyltransferases (Nat)"/>
    <property type="match status" value="2"/>
</dbReference>
<dbReference type="Proteomes" id="UP000030182">
    <property type="component" value="Unassembled WGS sequence"/>
</dbReference>
<organism evidence="2 3">
    <name type="scientific">Dermabacter hominis 1368</name>
    <dbReference type="NCBI Taxonomy" id="1450519"/>
    <lineage>
        <taxon>Bacteria</taxon>
        <taxon>Bacillati</taxon>
        <taxon>Actinomycetota</taxon>
        <taxon>Actinomycetes</taxon>
        <taxon>Micrococcales</taxon>
        <taxon>Dermabacteraceae</taxon>
        <taxon>Dermabacter</taxon>
    </lineage>
</organism>
<proteinExistence type="predicted"/>
<dbReference type="PANTHER" id="PTHR43415">
    <property type="entry name" value="SPERMIDINE N(1)-ACETYLTRANSFERASE"/>
    <property type="match status" value="1"/>
</dbReference>
<dbReference type="PROSITE" id="PS51186">
    <property type="entry name" value="GNAT"/>
    <property type="match status" value="2"/>
</dbReference>
<protein>
    <recommendedName>
        <fullName evidence="1">N-acetyltransferase domain-containing protein</fullName>
    </recommendedName>
</protein>
<dbReference type="EMBL" id="JDRS01000025">
    <property type="protein sequence ID" value="KDS92473.1"/>
    <property type="molecule type" value="Genomic_DNA"/>
</dbReference>
<keyword evidence="3" id="KW-1185">Reference proteome</keyword>
<evidence type="ECO:0000313" key="2">
    <source>
        <dbReference type="EMBL" id="KDS92473.1"/>
    </source>
</evidence>
<dbReference type="Pfam" id="PF13508">
    <property type="entry name" value="Acetyltransf_7"/>
    <property type="match status" value="1"/>
</dbReference>
<dbReference type="PANTHER" id="PTHR43415:SF4">
    <property type="entry name" value="N-ACETYLTRANSFERASE DOMAIN-CONTAINING PROTEIN"/>
    <property type="match status" value="1"/>
</dbReference>
<dbReference type="InterPro" id="IPR016181">
    <property type="entry name" value="Acyl_CoA_acyltransferase"/>
</dbReference>
<evidence type="ECO:0000313" key="3">
    <source>
        <dbReference type="Proteomes" id="UP000030182"/>
    </source>
</evidence>
<dbReference type="Gene3D" id="3.40.630.30">
    <property type="match status" value="2"/>
</dbReference>
<feature type="domain" description="N-acetyltransferase" evidence="1">
    <location>
        <begin position="25"/>
        <end position="181"/>
    </location>
</feature>
<evidence type="ECO:0000259" key="1">
    <source>
        <dbReference type="PROSITE" id="PS51186"/>
    </source>
</evidence>
<gene>
    <name evidence="2" type="ORF">DHOM_10760</name>
</gene>
<feature type="domain" description="N-acetyltransferase" evidence="1">
    <location>
        <begin position="188"/>
        <end position="335"/>
    </location>
</feature>
<name>A0ABR4SIL8_9MICO</name>
<dbReference type="Pfam" id="PF13302">
    <property type="entry name" value="Acetyltransf_3"/>
    <property type="match status" value="1"/>
</dbReference>
<sequence>MFPVSATVGWWSECDSPAGSADDFDFLWTWRHATPDAEWKLWDGPYFEAPANPSREEFDQRQRAGLGSHDRRIIEVDGEPVGLVSRFEEEPAGGGWWELGIVVFDPRWWGKGIGRAALTQWLDLIFDETDAHVVTLQTWSGNERMIASARRCGFVECGRIPEARSWNGRRWDSVKMCAMRPRPSLWECRIDTQLPDDVARLLATVPEWFGLEEANQEYIDAARHMETWSVRDEHGRIIGVTLVDRDFPISADIHLMVVDRAWHGQGVGSAMLRAVASASRADGVRLLQVKTLGPSHPDAGYARTRHFYEKCGFLPLEETDLWGDDNPCLFMVMPL</sequence>
<comment type="caution">
    <text evidence="2">The sequence shown here is derived from an EMBL/GenBank/DDBJ whole genome shotgun (WGS) entry which is preliminary data.</text>
</comment>
<accession>A0ABR4SIL8</accession>